<organism evidence="2 3">
    <name type="scientific">Phytohabitans suffuscus</name>
    <dbReference type="NCBI Taxonomy" id="624315"/>
    <lineage>
        <taxon>Bacteria</taxon>
        <taxon>Bacillati</taxon>
        <taxon>Actinomycetota</taxon>
        <taxon>Actinomycetes</taxon>
        <taxon>Micromonosporales</taxon>
        <taxon>Micromonosporaceae</taxon>
    </lineage>
</organism>
<protein>
    <submittedName>
        <fullName evidence="2">Uncharacterized protein</fullName>
    </submittedName>
</protein>
<accession>A0A6F8YXN1</accession>
<evidence type="ECO:0000313" key="3">
    <source>
        <dbReference type="Proteomes" id="UP000503011"/>
    </source>
</evidence>
<dbReference type="EMBL" id="AP022871">
    <property type="protein sequence ID" value="BCB90698.1"/>
    <property type="molecule type" value="Genomic_DNA"/>
</dbReference>
<dbReference type="Proteomes" id="UP000503011">
    <property type="component" value="Chromosome"/>
</dbReference>
<keyword evidence="3" id="KW-1185">Reference proteome</keyword>
<name>A0A6F8YXN1_9ACTN</name>
<feature type="region of interest" description="Disordered" evidence="1">
    <location>
        <begin position="1"/>
        <end position="23"/>
    </location>
</feature>
<sequence>MAGGGRQHPGRCRATDPGNPAQPVADAFLADAYDAELAEVPLLPHAGDLPCPRITPAVLDRYPAHFAGTGWLPPPPAR</sequence>
<reference evidence="2 3" key="2">
    <citation type="submission" date="2020-03" db="EMBL/GenBank/DDBJ databases">
        <authorList>
            <person name="Ichikawa N."/>
            <person name="Kimura A."/>
            <person name="Kitahashi Y."/>
            <person name="Uohara A."/>
        </authorList>
    </citation>
    <scope>NUCLEOTIDE SEQUENCE [LARGE SCALE GENOMIC DNA]</scope>
    <source>
        <strain evidence="2 3">NBRC 105367</strain>
    </source>
</reference>
<reference evidence="2 3" key="1">
    <citation type="submission" date="2020-03" db="EMBL/GenBank/DDBJ databases">
        <title>Whole genome shotgun sequence of Phytohabitans suffuscus NBRC 105367.</title>
        <authorList>
            <person name="Komaki H."/>
            <person name="Tamura T."/>
        </authorList>
    </citation>
    <scope>NUCLEOTIDE SEQUENCE [LARGE SCALE GENOMIC DNA]</scope>
    <source>
        <strain evidence="2 3">NBRC 105367</strain>
    </source>
</reference>
<dbReference type="AlphaFoldDB" id="A0A6F8YXN1"/>
<dbReference type="KEGG" id="psuu:Psuf_080110"/>
<gene>
    <name evidence="2" type="ORF">Psuf_080110</name>
</gene>
<evidence type="ECO:0000256" key="1">
    <source>
        <dbReference type="SAM" id="MobiDB-lite"/>
    </source>
</evidence>
<evidence type="ECO:0000313" key="2">
    <source>
        <dbReference type="EMBL" id="BCB90698.1"/>
    </source>
</evidence>
<proteinExistence type="predicted"/>